<dbReference type="EMBL" id="CP157942">
    <property type="protein sequence ID" value="XBS67244.1"/>
    <property type="molecule type" value="Genomic_DNA"/>
</dbReference>
<sequence>MRRAVDSRLATNPKAIGKALSHEFKGYFRIRVSDYRVIYRINYSKHTVTITAMGHRKDIYERSPE</sequence>
<dbReference type="RefSeq" id="WP_237350101.1">
    <property type="nucleotide sequence ID" value="NZ_CP157942.1"/>
</dbReference>
<dbReference type="AlphaFoldDB" id="A0AAU7Q2P7"/>
<gene>
    <name evidence="3" type="ORF">ABLO99_00640</name>
</gene>
<keyword evidence="2" id="KW-1277">Toxin-antitoxin system</keyword>
<protein>
    <submittedName>
        <fullName evidence="3">Type II toxin-antitoxin system RelE/ParE family toxin</fullName>
    </submittedName>
</protein>
<dbReference type="Gene3D" id="3.30.2310.20">
    <property type="entry name" value="RelE-like"/>
    <property type="match status" value="1"/>
</dbReference>
<evidence type="ECO:0000256" key="2">
    <source>
        <dbReference type="ARBA" id="ARBA00022649"/>
    </source>
</evidence>
<reference evidence="3" key="1">
    <citation type="submission" date="2024-06" db="EMBL/GenBank/DDBJ databases">
        <authorList>
            <person name="Dussert Y."/>
            <person name="Peccoud J."/>
            <person name="Pigeault R."/>
        </authorList>
    </citation>
    <scope>NUCLEOTIDE SEQUENCE</scope>
    <source>
        <strain evidence="3">WArc</strain>
    </source>
</reference>
<comment type="similarity">
    <text evidence="1">Belongs to the RelE toxin family.</text>
</comment>
<dbReference type="SUPFAM" id="SSF143011">
    <property type="entry name" value="RelE-like"/>
    <property type="match status" value="1"/>
</dbReference>
<name>A0AAU7Q2P7_9RICK</name>
<organism evidence="3">
    <name type="scientific">Wolbachia endosymbiont of Armadillidium arcangelii</name>
    <dbReference type="NCBI Taxonomy" id="3158571"/>
    <lineage>
        <taxon>Bacteria</taxon>
        <taxon>Pseudomonadati</taxon>
        <taxon>Pseudomonadota</taxon>
        <taxon>Alphaproteobacteria</taxon>
        <taxon>Rickettsiales</taxon>
        <taxon>Anaplasmataceae</taxon>
        <taxon>Wolbachieae</taxon>
        <taxon>Wolbachia</taxon>
    </lineage>
</organism>
<dbReference type="PANTHER" id="PTHR35601">
    <property type="entry name" value="TOXIN RELE"/>
    <property type="match status" value="1"/>
</dbReference>
<evidence type="ECO:0000313" key="3">
    <source>
        <dbReference type="EMBL" id="XBS67244.1"/>
    </source>
</evidence>
<accession>A0AAU7Q2P7</accession>
<dbReference type="PANTHER" id="PTHR35601:SF1">
    <property type="entry name" value="TOXIN RELE"/>
    <property type="match status" value="1"/>
</dbReference>
<dbReference type="InterPro" id="IPR035093">
    <property type="entry name" value="RelE/ParE_toxin_dom_sf"/>
</dbReference>
<evidence type="ECO:0000256" key="1">
    <source>
        <dbReference type="ARBA" id="ARBA00006226"/>
    </source>
</evidence>
<dbReference type="InterPro" id="IPR007712">
    <property type="entry name" value="RelE/ParE_toxin"/>
</dbReference>
<proteinExistence type="inferred from homology"/>
<dbReference type="Pfam" id="PF05016">
    <property type="entry name" value="ParE_toxin"/>
    <property type="match status" value="1"/>
</dbReference>